<dbReference type="InterPro" id="IPR003018">
    <property type="entry name" value="GAF"/>
</dbReference>
<dbReference type="InterPro" id="IPR005467">
    <property type="entry name" value="His_kinase_dom"/>
</dbReference>
<dbReference type="CDD" id="cd14014">
    <property type="entry name" value="STKc_PknB_like"/>
    <property type="match status" value="1"/>
</dbReference>
<evidence type="ECO:0000259" key="5">
    <source>
        <dbReference type="PROSITE" id="PS50011"/>
    </source>
</evidence>
<accession>A6G0B1</accession>
<evidence type="ECO:0000256" key="4">
    <source>
        <dbReference type="SAM" id="MobiDB-lite"/>
    </source>
</evidence>
<feature type="domain" description="Histidine kinase" evidence="6">
    <location>
        <begin position="1668"/>
        <end position="1886"/>
    </location>
</feature>
<dbReference type="InterPro" id="IPR029016">
    <property type="entry name" value="GAF-like_dom_sf"/>
</dbReference>
<dbReference type="Pfam" id="PF00069">
    <property type="entry name" value="Pkinase"/>
    <property type="match status" value="1"/>
</dbReference>
<dbReference type="InterPro" id="IPR036890">
    <property type="entry name" value="HATPase_C_sf"/>
</dbReference>
<organism evidence="7 8">
    <name type="scientific">Plesiocystis pacifica SIR-1</name>
    <dbReference type="NCBI Taxonomy" id="391625"/>
    <lineage>
        <taxon>Bacteria</taxon>
        <taxon>Pseudomonadati</taxon>
        <taxon>Myxococcota</taxon>
        <taxon>Polyangia</taxon>
        <taxon>Nannocystales</taxon>
        <taxon>Nannocystaceae</taxon>
        <taxon>Plesiocystis</taxon>
    </lineage>
</organism>
<dbReference type="SUPFAM" id="SSF55781">
    <property type="entry name" value="GAF domain-like"/>
    <property type="match status" value="1"/>
</dbReference>
<protein>
    <recommendedName>
        <fullName evidence="2">histidine kinase</fullName>
        <ecNumber evidence="2">2.7.13.3</ecNumber>
    </recommendedName>
</protein>
<comment type="caution">
    <text evidence="7">The sequence shown here is derived from an EMBL/GenBank/DDBJ whole genome shotgun (WGS) entry which is preliminary data.</text>
</comment>
<dbReference type="CDD" id="cd00082">
    <property type="entry name" value="HisKA"/>
    <property type="match status" value="1"/>
</dbReference>
<sequence length="1891" mass="203820">MIPNPTGYINVTRERGSDRVQVFEAQLAESGRRVVVASMRVDNPELEARVAHEFAQLVDVQVDGLARALSLERADGLITTVFERPAGITLATCAEHRVISIADLLEIGAQLAEILARVHARGLLHRSIRPARAFIEADPLRVSLAGVGVRALLTWERETLDEGALLTEVLAYAAPEQTGRTNRGTDARSDLYSLGAVLYELLVGEPPFVCAGLLELVYAHLARTPEPAHARRLDVPDGLSRVLAKLLAKAPQERYQSATSLAADLRALQTLHAAGDDTRGFELDTSERGWALHPPTLTFGHERECARLRALAEQGVDAGASAGLAVVGARGMGKSTVLLELQNHLTQRGALVGQGSFRATATRPYSAIADAITQILEQLLSRDDESLAHWRARLQRSLGGVAALAVELVPTLAALVDPQLASPTQALDDAAAPHERVLLTVARVCAALRGSEPLVLVIEDLELAETSSLELLATLLAGQGEGSLLVLVSATPATEADDAHALRRLARLCREIGAPALDTVALAPLSVDRVATMVELSLDCPAEDAAALAPLLTRKTGGIPLLLHRLLSLLHEDGLLSPSPTGWRWDLDQVEAADLPGDLHEFMIRELRALEPSTAALLRLAACVGPEFDVETLAATSAQPLDALVRELYTLVEAGLLNPVHDRYRFAHEDIRTTALADCPARERASLHWRVAEHAMAAGSVHARAQLFAVAEHLEAALAQDRPPPGLDDPERRARVVDHLSRAGARALDEAAPRLALRYLERCTALLGAPEAEDLATHTGSDHARLAALHHDRARAFAALGQDRADTIFAALLDCAVEPELAVAIARARVAHLHLRGRSVEAVDLALERLAAHGCPLPRRPSRWRARAKLVRAWTQLRKLDAAAVLALPRCTDPDAVAVMALLDKAKNAAFAVDHNLYELLIAAQIEWTLRAGSHPTLPTAIAQLATTVAASSVRHVEGAVALAQLAQAVAPSLTDRPGQVRTTCAAQFFVCHLSQPFPSVLAAVRDAYPQALEAGDSLWAGYAGALELSMQLDTGTHLETLGRDCQARLAELRGRSSSEAQLRMRSLEALTQRLRRGELGDDPDRALHPAELEAAGASRYGVTVAATNWALGELLLGRPARALEVSARAFPTSEQVLVASWLIPRLAVTMLSADFQVRARAQHGEAPGLPAKLRRRAHALVLRWARHNPHNYAHYRELARGLQRLRARPPRQLAALRHLERARTLAAARGCRWLEGLSAELITQIALAPSPGSPDDALSSYSLGARLMALRAYSSWGARLPAERLREASLPDELADFGPREGSSGGRLAASTSSAPGRSLASSNKASLELRRGHGQGGVQALDYESVVRSVSAIAMGLGLDEVVAQVLRAALTNAGADHGALVLERNGRVGLVGVAQLAPDTGEVESEVFPRSLALDQAEQRVPTSLIRLVMRTSQALILDDLEDPANARFHGDPYLDATAARSLLVMPVRLDDRPLGVLALEHHGSPGSFHAARLDALQLIVGQAARALDRARIHGALLESETRWRSLVDGAPDLIALLGERGRVEFVNRSQGPRPDEHRAILERFAESSLPKQAWSQAVAAALEFSRGSELDLELPALAADTPARHFHARLAPLATPAEDHAQGRVIVIATEVTATKRAEAERSRLATQLRQQQRLEAIGTLASGVAHEINNPIQGILSYAELLDEDRDKPEVVGEFALEIRRESERVATIVRDLLTFSRSEERQPFEAVRFASVLDSMMTLLRVTLEHDRVELRIVGLEQAPSLRCRPQQLRQVLINLITNARDALNSADTGEGAPKAIEVRVTSERPNWLTIRVEDNGPGIPPEVLPRIFDPFYTTKGRHEGTGLGLALSHGIVSEHGGQLSVDSPPGRGACFRIDLPLAGPAEES</sequence>
<dbReference type="InterPro" id="IPR027417">
    <property type="entry name" value="P-loop_NTPase"/>
</dbReference>
<dbReference type="PROSITE" id="PS50011">
    <property type="entry name" value="PROTEIN_KINASE_DOM"/>
    <property type="match status" value="1"/>
</dbReference>
<dbReference type="InterPro" id="IPR000719">
    <property type="entry name" value="Prot_kinase_dom"/>
</dbReference>
<keyword evidence="7" id="KW-0723">Serine/threonine-protein kinase</keyword>
<keyword evidence="7" id="KW-0808">Transferase</keyword>
<dbReference type="InterPro" id="IPR035965">
    <property type="entry name" value="PAS-like_dom_sf"/>
</dbReference>
<evidence type="ECO:0000313" key="8">
    <source>
        <dbReference type="Proteomes" id="UP000005801"/>
    </source>
</evidence>
<dbReference type="Gene3D" id="1.10.287.130">
    <property type="match status" value="1"/>
</dbReference>
<dbReference type="InterPro" id="IPR036097">
    <property type="entry name" value="HisK_dim/P_sf"/>
</dbReference>
<dbReference type="EMBL" id="ABCS01000008">
    <property type="protein sequence ID" value="EDM80808.1"/>
    <property type="molecule type" value="Genomic_DNA"/>
</dbReference>
<dbReference type="Proteomes" id="UP000005801">
    <property type="component" value="Unassembled WGS sequence"/>
</dbReference>
<dbReference type="SMART" id="SM00387">
    <property type="entry name" value="HATPase_c"/>
    <property type="match status" value="1"/>
</dbReference>
<dbReference type="Gene3D" id="3.30.565.10">
    <property type="entry name" value="Histidine kinase-like ATPase, C-terminal domain"/>
    <property type="match status" value="1"/>
</dbReference>
<dbReference type="Pfam" id="PF13185">
    <property type="entry name" value="GAF_2"/>
    <property type="match status" value="1"/>
</dbReference>
<dbReference type="SUPFAM" id="SSF52540">
    <property type="entry name" value="P-loop containing nucleoside triphosphate hydrolases"/>
    <property type="match status" value="1"/>
</dbReference>
<dbReference type="Gene3D" id="3.30.450.20">
    <property type="entry name" value="PAS domain"/>
    <property type="match status" value="1"/>
</dbReference>
<dbReference type="SMART" id="SM00388">
    <property type="entry name" value="HisKA"/>
    <property type="match status" value="1"/>
</dbReference>
<dbReference type="GO" id="GO:0000155">
    <property type="term" value="F:phosphorelay sensor kinase activity"/>
    <property type="evidence" value="ECO:0007669"/>
    <property type="project" value="InterPro"/>
</dbReference>
<feature type="compositionally biased region" description="Polar residues" evidence="4">
    <location>
        <begin position="1311"/>
        <end position="1326"/>
    </location>
</feature>
<reference evidence="7 8" key="1">
    <citation type="submission" date="2007-06" db="EMBL/GenBank/DDBJ databases">
        <authorList>
            <person name="Shimkets L."/>
            <person name="Ferriera S."/>
            <person name="Johnson J."/>
            <person name="Kravitz S."/>
            <person name="Beeson K."/>
            <person name="Sutton G."/>
            <person name="Rogers Y.-H."/>
            <person name="Friedman R."/>
            <person name="Frazier M."/>
            <person name="Venter J.C."/>
        </authorList>
    </citation>
    <scope>NUCLEOTIDE SEQUENCE [LARGE SCALE GENOMIC DNA]</scope>
    <source>
        <strain evidence="7 8">SIR-1</strain>
    </source>
</reference>
<dbReference type="SMART" id="SM00065">
    <property type="entry name" value="GAF"/>
    <property type="match status" value="1"/>
</dbReference>
<gene>
    <name evidence="7" type="ORF">PPSIR1_13033</name>
</gene>
<dbReference type="EC" id="2.7.13.3" evidence="2"/>
<dbReference type="InterPro" id="IPR053159">
    <property type="entry name" value="Hybrid_Histidine_Kinase"/>
</dbReference>
<dbReference type="Pfam" id="PF02518">
    <property type="entry name" value="HATPase_c"/>
    <property type="match status" value="1"/>
</dbReference>
<proteinExistence type="predicted"/>
<keyword evidence="3" id="KW-0597">Phosphoprotein</keyword>
<dbReference type="InterPro" id="IPR004358">
    <property type="entry name" value="Sig_transdc_His_kin-like_C"/>
</dbReference>
<dbReference type="InterPro" id="IPR041664">
    <property type="entry name" value="AAA_16"/>
</dbReference>
<dbReference type="PROSITE" id="PS50109">
    <property type="entry name" value="HIS_KIN"/>
    <property type="match status" value="1"/>
</dbReference>
<keyword evidence="7" id="KW-0418">Kinase</keyword>
<dbReference type="STRING" id="391625.PPSIR1_13033"/>
<keyword evidence="8" id="KW-1185">Reference proteome</keyword>
<feature type="region of interest" description="Disordered" evidence="4">
    <location>
        <begin position="1295"/>
        <end position="1326"/>
    </location>
</feature>
<dbReference type="InterPro" id="IPR011009">
    <property type="entry name" value="Kinase-like_dom_sf"/>
</dbReference>
<dbReference type="SUPFAM" id="SSF55874">
    <property type="entry name" value="ATPase domain of HSP90 chaperone/DNA topoisomerase II/histidine kinase"/>
    <property type="match status" value="1"/>
</dbReference>
<evidence type="ECO:0000259" key="6">
    <source>
        <dbReference type="PROSITE" id="PS50109"/>
    </source>
</evidence>
<comment type="catalytic activity">
    <reaction evidence="1">
        <text>ATP + protein L-histidine = ADP + protein N-phospho-L-histidine.</text>
        <dbReference type="EC" id="2.7.13.3"/>
    </reaction>
</comment>
<dbReference type="Pfam" id="PF13191">
    <property type="entry name" value="AAA_16"/>
    <property type="match status" value="1"/>
</dbReference>
<feature type="domain" description="Protein kinase" evidence="5">
    <location>
        <begin position="8"/>
        <end position="271"/>
    </location>
</feature>
<dbReference type="Pfam" id="PF00512">
    <property type="entry name" value="HisKA"/>
    <property type="match status" value="1"/>
</dbReference>
<dbReference type="RefSeq" id="WP_006970160.1">
    <property type="nucleotide sequence ID" value="NZ_ABCS01000008.1"/>
</dbReference>
<dbReference type="Gene3D" id="1.10.510.10">
    <property type="entry name" value="Transferase(Phosphotransferase) domain 1"/>
    <property type="match status" value="1"/>
</dbReference>
<evidence type="ECO:0000256" key="1">
    <source>
        <dbReference type="ARBA" id="ARBA00000085"/>
    </source>
</evidence>
<evidence type="ECO:0000256" key="3">
    <source>
        <dbReference type="ARBA" id="ARBA00022553"/>
    </source>
</evidence>
<dbReference type="eggNOG" id="COG4191">
    <property type="taxonomic scope" value="Bacteria"/>
</dbReference>
<evidence type="ECO:0000256" key="2">
    <source>
        <dbReference type="ARBA" id="ARBA00012438"/>
    </source>
</evidence>
<dbReference type="GO" id="GO:0005524">
    <property type="term" value="F:ATP binding"/>
    <property type="evidence" value="ECO:0007669"/>
    <property type="project" value="InterPro"/>
</dbReference>
<dbReference type="PRINTS" id="PR00344">
    <property type="entry name" value="BCTRLSENSOR"/>
</dbReference>
<dbReference type="SUPFAM" id="SSF56112">
    <property type="entry name" value="Protein kinase-like (PK-like)"/>
    <property type="match status" value="1"/>
</dbReference>
<dbReference type="PANTHER" id="PTHR43642">
    <property type="entry name" value="HYBRID SIGNAL TRANSDUCTION HISTIDINE KINASE G"/>
    <property type="match status" value="1"/>
</dbReference>
<dbReference type="GO" id="GO:0004674">
    <property type="term" value="F:protein serine/threonine kinase activity"/>
    <property type="evidence" value="ECO:0007669"/>
    <property type="project" value="UniProtKB-KW"/>
</dbReference>
<dbReference type="Gene3D" id="3.30.450.40">
    <property type="match status" value="1"/>
</dbReference>
<evidence type="ECO:0000313" key="7">
    <source>
        <dbReference type="EMBL" id="EDM80808.1"/>
    </source>
</evidence>
<name>A6G0B1_9BACT</name>
<dbReference type="eggNOG" id="COG3899">
    <property type="taxonomic scope" value="Bacteria"/>
</dbReference>
<dbReference type="InterPro" id="IPR003661">
    <property type="entry name" value="HisK_dim/P_dom"/>
</dbReference>
<dbReference type="SMART" id="SM00220">
    <property type="entry name" value="S_TKc"/>
    <property type="match status" value="1"/>
</dbReference>
<dbReference type="PANTHER" id="PTHR43642:SF1">
    <property type="entry name" value="HYBRID SIGNAL TRANSDUCTION HISTIDINE KINASE G"/>
    <property type="match status" value="1"/>
</dbReference>
<dbReference type="InterPro" id="IPR003594">
    <property type="entry name" value="HATPase_dom"/>
</dbReference>
<dbReference type="OrthoDB" id="9784397at2"/>
<dbReference type="SUPFAM" id="SSF55785">
    <property type="entry name" value="PYP-like sensor domain (PAS domain)"/>
    <property type="match status" value="1"/>
</dbReference>
<dbReference type="SUPFAM" id="SSF47384">
    <property type="entry name" value="Homodimeric domain of signal transducing histidine kinase"/>
    <property type="match status" value="1"/>
</dbReference>